<comment type="caution">
    <text evidence="6">The sequence shown here is derived from an EMBL/GenBank/DDBJ whole genome shotgun (WGS) entry which is preliminary data.</text>
</comment>
<dbReference type="PANTHER" id="PTHR12489:SF19">
    <property type="entry name" value="LHFPL TETRASPAN SUBFAMILY MEMBER 2 PROTEIN"/>
    <property type="match status" value="1"/>
</dbReference>
<evidence type="ECO:0000256" key="5">
    <source>
        <dbReference type="SAM" id="Phobius"/>
    </source>
</evidence>
<evidence type="ECO:0000313" key="6">
    <source>
        <dbReference type="EMBL" id="KAK6185660.1"/>
    </source>
</evidence>
<dbReference type="Proteomes" id="UP001347796">
    <property type="component" value="Unassembled WGS sequence"/>
</dbReference>
<evidence type="ECO:0000256" key="2">
    <source>
        <dbReference type="ARBA" id="ARBA00022692"/>
    </source>
</evidence>
<feature type="transmembrane region" description="Helical" evidence="5">
    <location>
        <begin position="137"/>
        <end position="159"/>
    </location>
</feature>
<name>A0AAN8K0N8_PATCE</name>
<keyword evidence="2 5" id="KW-0812">Transmembrane</keyword>
<evidence type="ECO:0000256" key="4">
    <source>
        <dbReference type="ARBA" id="ARBA00023136"/>
    </source>
</evidence>
<reference evidence="6 7" key="1">
    <citation type="submission" date="2024-01" db="EMBL/GenBank/DDBJ databases">
        <title>The genome of the rayed Mediterranean limpet Patella caerulea (Linnaeus, 1758).</title>
        <authorList>
            <person name="Anh-Thu Weber A."/>
            <person name="Halstead-Nussloch G."/>
        </authorList>
    </citation>
    <scope>NUCLEOTIDE SEQUENCE [LARGE SCALE GENOMIC DNA]</scope>
    <source>
        <strain evidence="6">AATW-2023a</strain>
        <tissue evidence="6">Whole specimen</tissue>
    </source>
</reference>
<feature type="transmembrane region" description="Helical" evidence="5">
    <location>
        <begin position="101"/>
        <end position="125"/>
    </location>
</feature>
<dbReference type="PANTHER" id="PTHR12489">
    <property type="entry name" value="LIPOMA HMGIC FUSION PARTNER-LIKE PROTEIN"/>
    <property type="match status" value="1"/>
</dbReference>
<dbReference type="Pfam" id="PF10242">
    <property type="entry name" value="L_HMGIC_fpl"/>
    <property type="match status" value="1"/>
</dbReference>
<keyword evidence="3 5" id="KW-1133">Transmembrane helix</keyword>
<accession>A0AAN8K0N8</accession>
<dbReference type="AlphaFoldDB" id="A0AAN8K0N8"/>
<gene>
    <name evidence="6" type="ORF">SNE40_007842</name>
</gene>
<evidence type="ECO:0000313" key="7">
    <source>
        <dbReference type="Proteomes" id="UP001347796"/>
    </source>
</evidence>
<feature type="transmembrane region" description="Helical" evidence="5">
    <location>
        <begin position="188"/>
        <end position="208"/>
    </location>
</feature>
<dbReference type="EMBL" id="JAZGQO010000006">
    <property type="protein sequence ID" value="KAK6185660.1"/>
    <property type="molecule type" value="Genomic_DNA"/>
</dbReference>
<keyword evidence="7" id="KW-1185">Reference proteome</keyword>
<proteinExistence type="predicted"/>
<dbReference type="InterPro" id="IPR019372">
    <property type="entry name" value="LHFPL"/>
</dbReference>
<dbReference type="Gene3D" id="1.20.140.150">
    <property type="match status" value="1"/>
</dbReference>
<organism evidence="6 7">
    <name type="scientific">Patella caerulea</name>
    <name type="common">Rayed Mediterranean limpet</name>
    <dbReference type="NCBI Taxonomy" id="87958"/>
    <lineage>
        <taxon>Eukaryota</taxon>
        <taxon>Metazoa</taxon>
        <taxon>Spiralia</taxon>
        <taxon>Lophotrochozoa</taxon>
        <taxon>Mollusca</taxon>
        <taxon>Gastropoda</taxon>
        <taxon>Patellogastropoda</taxon>
        <taxon>Patelloidea</taxon>
        <taxon>Patellidae</taxon>
        <taxon>Patella</taxon>
    </lineage>
</organism>
<sequence length="233" mass="26311">MCYFIITCWSLLWTLSSIATLMVIVISVMSPQWLIGPSRKFGLNSQWENTTSDDSNELFNPTVGIFNRCTRLHRFQEVYKRENCATFVTGFDMENDFFPHAWKACLFFFSVAIIFLLFTCITSLLSMCFRSLCGKSIFTVSGLIQSIAGLMNILGLFLYPAGWGARRLNLLCGDKASPFYIDQCSMGWSFYVCVFGTLMAFGCSMLSIKADLSTSSRKVEEEVLEGKNLICVI</sequence>
<evidence type="ECO:0000256" key="1">
    <source>
        <dbReference type="ARBA" id="ARBA00004141"/>
    </source>
</evidence>
<feature type="transmembrane region" description="Helical" evidence="5">
    <location>
        <begin position="12"/>
        <end position="35"/>
    </location>
</feature>
<evidence type="ECO:0000256" key="3">
    <source>
        <dbReference type="ARBA" id="ARBA00022989"/>
    </source>
</evidence>
<dbReference type="GO" id="GO:0016020">
    <property type="term" value="C:membrane"/>
    <property type="evidence" value="ECO:0007669"/>
    <property type="project" value="UniProtKB-SubCell"/>
</dbReference>
<keyword evidence="4 5" id="KW-0472">Membrane</keyword>
<protein>
    <recommendedName>
        <fullName evidence="8">Lipoma HMGIC fusion partner-like 2 protein</fullName>
    </recommendedName>
</protein>
<evidence type="ECO:0008006" key="8">
    <source>
        <dbReference type="Google" id="ProtNLM"/>
    </source>
</evidence>
<comment type="subcellular location">
    <subcellularLocation>
        <location evidence="1">Membrane</location>
        <topology evidence="1">Multi-pass membrane protein</topology>
    </subcellularLocation>
</comment>